<keyword evidence="4 11" id="KW-0547">Nucleotide-binding</keyword>
<feature type="binding site" evidence="11">
    <location>
        <begin position="404"/>
        <end position="407"/>
    </location>
    <ligand>
        <name>GMP</name>
        <dbReference type="ChEBI" id="CHEBI:58115"/>
    </ligand>
</feature>
<feature type="binding site" evidence="11">
    <location>
        <position position="385"/>
    </location>
    <ligand>
        <name>GMP</name>
        <dbReference type="ChEBI" id="CHEBI:58115"/>
    </ligand>
</feature>
<evidence type="ECO:0000256" key="10">
    <source>
        <dbReference type="PIRSR" id="PIRSR601233-1"/>
    </source>
</evidence>
<evidence type="ECO:0000256" key="12">
    <source>
        <dbReference type="PIRSR" id="PIRSR601233-3"/>
    </source>
</evidence>
<dbReference type="InterPro" id="IPR036025">
    <property type="entry name" value="RtcB-like_sf"/>
</dbReference>
<comment type="caution">
    <text evidence="14">The sequence shown here is derived from an EMBL/GenBank/DDBJ whole genome shotgun (WGS) entry which is preliminary data.</text>
</comment>
<evidence type="ECO:0000256" key="13">
    <source>
        <dbReference type="RuleBase" id="RU371113"/>
    </source>
</evidence>
<dbReference type="GO" id="GO:0170057">
    <property type="term" value="F:RNA ligase (GTP) activity"/>
    <property type="evidence" value="ECO:0007669"/>
    <property type="project" value="UniProtKB-EC"/>
</dbReference>
<evidence type="ECO:0000256" key="9">
    <source>
        <dbReference type="ARBA" id="ARBA00049514"/>
    </source>
</evidence>
<keyword evidence="5" id="KW-0692">RNA repair</keyword>
<evidence type="ECO:0000256" key="11">
    <source>
        <dbReference type="PIRSR" id="PIRSR601233-2"/>
    </source>
</evidence>
<keyword evidence="6 11" id="KW-0342">GTP-binding</keyword>
<name>A0A2A8CTS7_9BACT</name>
<dbReference type="GO" id="GO:0005525">
    <property type="term" value="F:GTP binding"/>
    <property type="evidence" value="ECO:0007669"/>
    <property type="project" value="UniProtKB-KW"/>
</dbReference>
<gene>
    <name evidence="13" type="primary">rtcB</name>
    <name evidence="14" type="ORF">CRI94_16705</name>
</gene>
<comment type="similarity">
    <text evidence="1 13">Belongs to the RtcB family.</text>
</comment>
<dbReference type="EC" id="6.5.1.-" evidence="13"/>
<evidence type="ECO:0000256" key="8">
    <source>
        <dbReference type="ARBA" id="ARBA00047746"/>
    </source>
</evidence>
<dbReference type="FunFam" id="3.90.1860.10:FF:000001">
    <property type="entry name" value="tRNA-splicing ligase RtcB homolog"/>
    <property type="match status" value="1"/>
</dbReference>
<protein>
    <recommendedName>
        <fullName evidence="13">tRNA-splicing ligase RtcB</fullName>
        <ecNumber evidence="13">6.5.1.-</ecNumber>
    </recommendedName>
</protein>
<feature type="binding site" evidence="12">
    <location>
        <position position="95"/>
    </location>
    <ligand>
        <name>Mn(2+)</name>
        <dbReference type="ChEBI" id="CHEBI:29035"/>
        <label>1</label>
    </ligand>
</feature>
<feature type="binding site" evidence="11">
    <location>
        <position position="480"/>
    </location>
    <ligand>
        <name>GMP</name>
        <dbReference type="ChEBI" id="CHEBI:58115"/>
    </ligand>
</feature>
<keyword evidence="15" id="KW-1185">Reference proteome</keyword>
<dbReference type="Proteomes" id="UP000220102">
    <property type="component" value="Unassembled WGS sequence"/>
</dbReference>
<dbReference type="Gene3D" id="3.90.1860.10">
    <property type="entry name" value="tRNA-splicing ligase RtcB"/>
    <property type="match status" value="1"/>
</dbReference>
<dbReference type="OrthoDB" id="9802323at2"/>
<dbReference type="PANTHER" id="PTHR11118:SF1">
    <property type="entry name" value="RNA-SPLICING LIGASE RTCB HOMOLOG"/>
    <property type="match status" value="1"/>
</dbReference>
<dbReference type="GO" id="GO:0046872">
    <property type="term" value="F:metal ion binding"/>
    <property type="evidence" value="ECO:0007669"/>
    <property type="project" value="UniProtKB-UniRule"/>
</dbReference>
<feature type="binding site" evidence="11">
    <location>
        <begin position="378"/>
        <end position="381"/>
    </location>
    <ligand>
        <name>GMP</name>
        <dbReference type="ChEBI" id="CHEBI:58115"/>
    </ligand>
</feature>
<feature type="binding site" evidence="11">
    <location>
        <begin position="203"/>
        <end position="207"/>
    </location>
    <ligand>
        <name>GMP</name>
        <dbReference type="ChEBI" id="CHEBI:58115"/>
    </ligand>
</feature>
<dbReference type="EMBL" id="PDEQ01000011">
    <property type="protein sequence ID" value="PEN11222.1"/>
    <property type="molecule type" value="Genomic_DNA"/>
</dbReference>
<dbReference type="GO" id="GO:0042245">
    <property type="term" value="P:RNA repair"/>
    <property type="evidence" value="ECO:0007669"/>
    <property type="project" value="UniProtKB-KW"/>
</dbReference>
<reference evidence="14 15" key="1">
    <citation type="submission" date="2017-10" db="EMBL/GenBank/DDBJ databases">
        <title>Draft genome of Longibacter Salinarum.</title>
        <authorList>
            <person name="Goh K.M."/>
            <person name="Shamsir M.S."/>
            <person name="Lim S.W."/>
        </authorList>
    </citation>
    <scope>NUCLEOTIDE SEQUENCE [LARGE SCALE GENOMIC DNA]</scope>
    <source>
        <strain evidence="14 15">KCTC 52045</strain>
    </source>
</reference>
<feature type="binding site" evidence="11">
    <location>
        <begin position="329"/>
        <end position="330"/>
    </location>
    <ligand>
        <name>GMP</name>
        <dbReference type="ChEBI" id="CHEBI:58115"/>
    </ligand>
</feature>
<evidence type="ECO:0000256" key="2">
    <source>
        <dbReference type="ARBA" id="ARBA00022598"/>
    </source>
</evidence>
<dbReference type="AlphaFoldDB" id="A0A2A8CTS7"/>
<dbReference type="InterPro" id="IPR001233">
    <property type="entry name" value="RtcB"/>
</dbReference>
<feature type="binding site" evidence="12">
    <location>
        <position position="235"/>
    </location>
    <ligand>
        <name>Mn(2+)</name>
        <dbReference type="ChEBI" id="CHEBI:29035"/>
        <label>2</label>
    </ligand>
</feature>
<evidence type="ECO:0000313" key="15">
    <source>
        <dbReference type="Proteomes" id="UP000220102"/>
    </source>
</evidence>
<dbReference type="SUPFAM" id="SSF103365">
    <property type="entry name" value="Hypothetical protein PH1602"/>
    <property type="match status" value="1"/>
</dbReference>
<feature type="binding site" evidence="12">
    <location>
        <position position="204"/>
    </location>
    <ligand>
        <name>Mn(2+)</name>
        <dbReference type="ChEBI" id="CHEBI:29035"/>
        <label>1</label>
    </ligand>
</feature>
<feature type="binding site" evidence="12">
    <location>
        <position position="329"/>
    </location>
    <ligand>
        <name>Mn(2+)</name>
        <dbReference type="ChEBI" id="CHEBI:29035"/>
        <label>2</label>
    </ligand>
</feature>
<evidence type="ECO:0000256" key="4">
    <source>
        <dbReference type="ARBA" id="ARBA00022741"/>
    </source>
</evidence>
<comment type="cofactor">
    <cofactor evidence="12 13">
        <name>Mn(2+)</name>
        <dbReference type="ChEBI" id="CHEBI:29035"/>
    </cofactor>
    <text evidence="12 13">Binds 2 manganese ions per subunit.</text>
</comment>
<evidence type="ECO:0000313" key="14">
    <source>
        <dbReference type="EMBL" id="PEN11222.1"/>
    </source>
</evidence>
<sequence length="481" mass="52206">MADYDIEKIDDFRWRLPKTGGMRVPAILYATEDMLPDILSDDAPQQAKNVAHLPGIVKASLAMPDIHWGYGFPIGGVAAFDPDDGVISPGGVGYDINCGVRLMASKLTVDDLDRRSRERLVDHLFRRVPTGVGSSGAMRVDDAELQRVLQRGAEWAVNDGKGSQADLDVIEEHGRVGGADPDAVSGRARERGLDQIGTLGSGNHFLEVGYVSEILDERAARVMGLNKGTVTAIIHSGSRGFGYQVCDDALSDMDKAMKKYGIELPDRQLACTPIPSPEGQKYLAGMRCAINYAFANRQVMAHNTRLAFEDALDLSPREHGLFTVYEVAHNIAKFEKHTVNGSKQEVCVHRKGATRALPAGHPLVPGRYQKVGQPVLIPGDMGRYSYVLVGTDRAMEETFGSTCHGAGRQMSRRKARKTAGHRNITAELANEGIVVRGQSDRTVREEIPEAYKDVTDVVKAVEGAGISKAVAQLRPLGVIKG</sequence>
<proteinExistence type="inferred from homology"/>
<keyword evidence="7 12" id="KW-0464">Manganese</keyword>
<keyword evidence="3 12" id="KW-0479">Metal-binding</keyword>
<dbReference type="RefSeq" id="WP_098078864.1">
    <property type="nucleotide sequence ID" value="NZ_PDEQ01000011.1"/>
</dbReference>
<evidence type="ECO:0000256" key="6">
    <source>
        <dbReference type="ARBA" id="ARBA00023134"/>
    </source>
</evidence>
<dbReference type="Pfam" id="PF01139">
    <property type="entry name" value="RtcB"/>
    <property type="match status" value="1"/>
</dbReference>
<comment type="catalytic activity">
    <reaction evidence="9">
        <text>a 3'-end 2',3'-cyclophospho-ribonucleotide-RNA + a 5'-end dephospho-ribonucleoside-RNA + GTP + H2O = a ribonucleotidyl-ribonucleotide-RNA + GMP + diphosphate + H(+)</text>
        <dbReference type="Rhea" id="RHEA:68080"/>
        <dbReference type="Rhea" id="RHEA-COMP:10464"/>
        <dbReference type="Rhea" id="RHEA-COMP:13936"/>
        <dbReference type="Rhea" id="RHEA-COMP:17355"/>
        <dbReference type="ChEBI" id="CHEBI:15377"/>
        <dbReference type="ChEBI" id="CHEBI:15378"/>
        <dbReference type="ChEBI" id="CHEBI:33019"/>
        <dbReference type="ChEBI" id="CHEBI:37565"/>
        <dbReference type="ChEBI" id="CHEBI:58115"/>
        <dbReference type="ChEBI" id="CHEBI:83064"/>
        <dbReference type="ChEBI" id="CHEBI:138284"/>
        <dbReference type="ChEBI" id="CHEBI:173118"/>
        <dbReference type="EC" id="6.5.1.8"/>
    </reaction>
</comment>
<comment type="catalytic activity">
    <reaction evidence="8">
        <text>a 3'-end 3'-phospho-ribonucleotide-RNA + a 5'-end dephospho-ribonucleoside-RNA + GTP = a ribonucleotidyl-ribonucleotide-RNA + GMP + diphosphate</text>
        <dbReference type="Rhea" id="RHEA:68076"/>
        <dbReference type="Rhea" id="RHEA-COMP:10463"/>
        <dbReference type="Rhea" id="RHEA-COMP:13936"/>
        <dbReference type="Rhea" id="RHEA-COMP:17355"/>
        <dbReference type="ChEBI" id="CHEBI:33019"/>
        <dbReference type="ChEBI" id="CHEBI:37565"/>
        <dbReference type="ChEBI" id="CHEBI:58115"/>
        <dbReference type="ChEBI" id="CHEBI:83062"/>
        <dbReference type="ChEBI" id="CHEBI:138284"/>
        <dbReference type="ChEBI" id="CHEBI:173118"/>
        <dbReference type="EC" id="6.5.1.8"/>
    </reaction>
</comment>
<comment type="subunit">
    <text evidence="13">Monomer.</text>
</comment>
<evidence type="ECO:0000256" key="1">
    <source>
        <dbReference type="ARBA" id="ARBA00008071"/>
    </source>
</evidence>
<dbReference type="GO" id="GO:0003972">
    <property type="term" value="F:RNA ligase (ATP) activity"/>
    <property type="evidence" value="ECO:0007669"/>
    <property type="project" value="TreeGrafter"/>
</dbReference>
<organism evidence="14 15">
    <name type="scientific">Longibacter salinarum</name>
    <dbReference type="NCBI Taxonomy" id="1850348"/>
    <lineage>
        <taxon>Bacteria</taxon>
        <taxon>Pseudomonadati</taxon>
        <taxon>Rhodothermota</taxon>
        <taxon>Rhodothermia</taxon>
        <taxon>Rhodothermales</taxon>
        <taxon>Salisaetaceae</taxon>
        <taxon>Longibacter</taxon>
    </lineage>
</organism>
<accession>A0A2A8CTS7</accession>
<dbReference type="PANTHER" id="PTHR11118">
    <property type="entry name" value="RNA-SPLICING LIGASE RTCB HOMOLOG"/>
    <property type="match status" value="1"/>
</dbReference>
<feature type="active site" description="GMP-histidine intermediate" evidence="10">
    <location>
        <position position="404"/>
    </location>
</feature>
<evidence type="ECO:0000256" key="7">
    <source>
        <dbReference type="ARBA" id="ARBA00023211"/>
    </source>
</evidence>
<evidence type="ECO:0000256" key="5">
    <source>
        <dbReference type="ARBA" id="ARBA00022800"/>
    </source>
</evidence>
<dbReference type="GO" id="GO:0006396">
    <property type="term" value="P:RNA processing"/>
    <property type="evidence" value="ECO:0007669"/>
    <property type="project" value="InterPro"/>
</dbReference>
<evidence type="ECO:0000256" key="3">
    <source>
        <dbReference type="ARBA" id="ARBA00022723"/>
    </source>
</evidence>
<keyword evidence="2 13" id="KW-0436">Ligase</keyword>